<evidence type="ECO:0000256" key="3">
    <source>
        <dbReference type="ARBA" id="ARBA00022448"/>
    </source>
</evidence>
<dbReference type="RefSeq" id="WP_062020666.1">
    <property type="nucleotide sequence ID" value="NZ_LQQC01000009.1"/>
</dbReference>
<organism evidence="11 12">
    <name type="scientific">Brevibacterium ravenspurgense</name>
    <dbReference type="NCBI Taxonomy" id="479117"/>
    <lineage>
        <taxon>Bacteria</taxon>
        <taxon>Bacillati</taxon>
        <taxon>Actinomycetota</taxon>
        <taxon>Actinomycetes</taxon>
        <taxon>Micrococcales</taxon>
        <taxon>Brevibacteriaceae</taxon>
        <taxon>Brevibacterium</taxon>
    </lineage>
</organism>
<dbReference type="GO" id="GO:0006865">
    <property type="term" value="P:amino acid transport"/>
    <property type="evidence" value="ECO:0007669"/>
    <property type="project" value="UniProtKB-KW"/>
</dbReference>
<comment type="similarity">
    <text evidence="2">Belongs to the binding-protein-dependent transport system permease family. HisMQ subfamily.</text>
</comment>
<dbReference type="InterPro" id="IPR043429">
    <property type="entry name" value="ArtM/GltK/GlnP/TcyL/YhdX-like"/>
</dbReference>
<keyword evidence="5 9" id="KW-0812">Transmembrane</keyword>
<name>A0A150H9Q4_9MICO</name>
<evidence type="ECO:0000256" key="6">
    <source>
        <dbReference type="ARBA" id="ARBA00022970"/>
    </source>
</evidence>
<feature type="domain" description="ABC transmembrane type-1" evidence="10">
    <location>
        <begin position="58"/>
        <end position="251"/>
    </location>
</feature>
<dbReference type="Proteomes" id="UP000243589">
    <property type="component" value="Unassembled WGS sequence"/>
</dbReference>
<dbReference type="CDD" id="cd06261">
    <property type="entry name" value="TM_PBP2"/>
    <property type="match status" value="1"/>
</dbReference>
<gene>
    <name evidence="11" type="primary">glnM</name>
    <name evidence="11" type="ORF">Bravens_00895</name>
</gene>
<dbReference type="EMBL" id="LQQC01000009">
    <property type="protein sequence ID" value="KXZ58714.1"/>
    <property type="molecule type" value="Genomic_DNA"/>
</dbReference>
<dbReference type="GO" id="GO:0022857">
    <property type="term" value="F:transmembrane transporter activity"/>
    <property type="evidence" value="ECO:0007669"/>
    <property type="project" value="InterPro"/>
</dbReference>
<reference evidence="11 12" key="1">
    <citation type="submission" date="2016-01" db="EMBL/GenBank/DDBJ databases">
        <title>Use of Whole Genome Sequencing to ascertain that Brevibacterium massiliense (Roux, Raoult 2009) is a later heterotypic synonym of Brevibacterium ravenspurgense (Mages 2008).</title>
        <authorList>
            <person name="Bernier A.-M."/>
            <person name="Burdz T."/>
            <person name="Huynh C."/>
            <person name="Pachecho A.L."/>
            <person name="Wiebe D."/>
            <person name="Bonner C."/>
            <person name="Bernard K."/>
        </authorList>
    </citation>
    <scope>NUCLEOTIDE SEQUENCE [LARGE SCALE GENOMIC DNA]</scope>
    <source>
        <strain evidence="11 12">CCUG56047</strain>
    </source>
</reference>
<dbReference type="PROSITE" id="PS50928">
    <property type="entry name" value="ABC_TM1"/>
    <property type="match status" value="1"/>
</dbReference>
<dbReference type="PANTHER" id="PTHR30614:SF20">
    <property type="entry name" value="GLUTAMINE TRANSPORT SYSTEM PERMEASE PROTEIN GLNP"/>
    <property type="match status" value="1"/>
</dbReference>
<keyword evidence="3 9" id="KW-0813">Transport</keyword>
<feature type="transmembrane region" description="Helical" evidence="9">
    <location>
        <begin position="202"/>
        <end position="223"/>
    </location>
</feature>
<evidence type="ECO:0000256" key="9">
    <source>
        <dbReference type="RuleBase" id="RU363032"/>
    </source>
</evidence>
<feature type="transmembrane region" description="Helical" evidence="9">
    <location>
        <begin position="103"/>
        <end position="121"/>
    </location>
</feature>
<comment type="subcellular location">
    <subcellularLocation>
        <location evidence="1 9">Cell membrane</location>
        <topology evidence="1 9">Multi-pass membrane protein</topology>
    </subcellularLocation>
</comment>
<dbReference type="NCBIfam" id="TIGR01726">
    <property type="entry name" value="HEQRo_perm_3TM"/>
    <property type="match status" value="1"/>
</dbReference>
<evidence type="ECO:0000256" key="8">
    <source>
        <dbReference type="ARBA" id="ARBA00023136"/>
    </source>
</evidence>
<evidence type="ECO:0000256" key="7">
    <source>
        <dbReference type="ARBA" id="ARBA00022989"/>
    </source>
</evidence>
<dbReference type="Pfam" id="PF00528">
    <property type="entry name" value="BPD_transp_1"/>
    <property type="match status" value="1"/>
</dbReference>
<accession>A0A150H9Q4</accession>
<dbReference type="SUPFAM" id="SSF161098">
    <property type="entry name" value="MetI-like"/>
    <property type="match status" value="1"/>
</dbReference>
<dbReference type="InterPro" id="IPR010065">
    <property type="entry name" value="AA_ABC_transptr_permease_3TM"/>
</dbReference>
<dbReference type="InterPro" id="IPR000515">
    <property type="entry name" value="MetI-like"/>
</dbReference>
<evidence type="ECO:0000313" key="11">
    <source>
        <dbReference type="EMBL" id="KXZ58714.1"/>
    </source>
</evidence>
<feature type="transmembrane region" description="Helical" evidence="9">
    <location>
        <begin position="62"/>
        <end position="82"/>
    </location>
</feature>
<feature type="transmembrane region" description="Helical" evidence="9">
    <location>
        <begin position="229"/>
        <end position="250"/>
    </location>
</feature>
<dbReference type="PANTHER" id="PTHR30614">
    <property type="entry name" value="MEMBRANE COMPONENT OF AMINO ACID ABC TRANSPORTER"/>
    <property type="match status" value="1"/>
</dbReference>
<sequence length="264" mass="28944">MALSMKQRRRTSLTIQYAIFFIVVIILAVTIDWPNIVDKFFNFRIMAQQFPEVITTALKNTIIYTALGFVFAMALGILLALMKLSSVGPYRWVATAYIEFFRGVPALLVFLAFGFGIPTAFKVNLDNYLTVMLALGIVGSAYIAETLRAGLQAVPKGQYEAARSLGMSHSRAMISVVIPQAFKIILPPLTNEIIIMTKDSSLIYLLGLLPSQFELALFGKNAIAAPEAGLTPLVVAGACYLVITLPLGWLARKFESRQQKANGA</sequence>
<dbReference type="Gene3D" id="1.10.3720.10">
    <property type="entry name" value="MetI-like"/>
    <property type="match status" value="1"/>
</dbReference>
<evidence type="ECO:0000313" key="12">
    <source>
        <dbReference type="Proteomes" id="UP000243589"/>
    </source>
</evidence>
<evidence type="ECO:0000256" key="5">
    <source>
        <dbReference type="ARBA" id="ARBA00022692"/>
    </source>
</evidence>
<proteinExistence type="inferred from homology"/>
<dbReference type="AlphaFoldDB" id="A0A150H9Q4"/>
<evidence type="ECO:0000256" key="4">
    <source>
        <dbReference type="ARBA" id="ARBA00022475"/>
    </source>
</evidence>
<protein>
    <submittedName>
        <fullName evidence="11">Putative glutamine ABC transporter permease protein GlnM</fullName>
    </submittedName>
</protein>
<dbReference type="PATRIC" id="fig|479117.4.peg.898"/>
<evidence type="ECO:0000256" key="2">
    <source>
        <dbReference type="ARBA" id="ARBA00010072"/>
    </source>
</evidence>
<keyword evidence="12" id="KW-1185">Reference proteome</keyword>
<evidence type="ECO:0000259" key="10">
    <source>
        <dbReference type="PROSITE" id="PS50928"/>
    </source>
</evidence>
<dbReference type="InterPro" id="IPR035906">
    <property type="entry name" value="MetI-like_sf"/>
</dbReference>
<feature type="transmembrane region" description="Helical" evidence="9">
    <location>
        <begin position="12"/>
        <end position="31"/>
    </location>
</feature>
<keyword evidence="6" id="KW-0029">Amino-acid transport</keyword>
<keyword evidence="7 9" id="KW-1133">Transmembrane helix</keyword>
<feature type="transmembrane region" description="Helical" evidence="9">
    <location>
        <begin position="127"/>
        <end position="144"/>
    </location>
</feature>
<dbReference type="GO" id="GO:0043190">
    <property type="term" value="C:ATP-binding cassette (ABC) transporter complex"/>
    <property type="evidence" value="ECO:0007669"/>
    <property type="project" value="InterPro"/>
</dbReference>
<keyword evidence="4" id="KW-1003">Cell membrane</keyword>
<evidence type="ECO:0000256" key="1">
    <source>
        <dbReference type="ARBA" id="ARBA00004651"/>
    </source>
</evidence>
<comment type="caution">
    <text evidence="11">The sequence shown here is derived from an EMBL/GenBank/DDBJ whole genome shotgun (WGS) entry which is preliminary data.</text>
</comment>
<keyword evidence="8 9" id="KW-0472">Membrane</keyword>